<keyword evidence="2" id="KW-1185">Reference proteome</keyword>
<proteinExistence type="predicted"/>
<dbReference type="EMBL" id="WTYK01000006">
    <property type="protein sequence ID" value="MXP42115.1"/>
    <property type="molecule type" value="Genomic_DNA"/>
</dbReference>
<accession>A0A6I4UYZ2</accession>
<dbReference type="AlphaFoldDB" id="A0A6I4UYZ2"/>
<name>A0A6I4UYZ2_9SPHN</name>
<evidence type="ECO:0000313" key="2">
    <source>
        <dbReference type="Proteomes" id="UP000469159"/>
    </source>
</evidence>
<reference evidence="1 2" key="1">
    <citation type="submission" date="2019-12" db="EMBL/GenBank/DDBJ databases">
        <title>Genomic-based taxomic classification of the family Erythrobacteraceae.</title>
        <authorList>
            <person name="Xu L."/>
        </authorList>
    </citation>
    <scope>NUCLEOTIDE SEQUENCE [LARGE SCALE GENOMIC DNA]</scope>
    <source>
        <strain evidence="1 2">MCCC 1K02066</strain>
    </source>
</reference>
<dbReference type="RefSeq" id="WP_160746981.1">
    <property type="nucleotide sequence ID" value="NZ_WTYK01000006.1"/>
</dbReference>
<dbReference type="Proteomes" id="UP000469159">
    <property type="component" value="Unassembled WGS sequence"/>
</dbReference>
<organism evidence="1 2">
    <name type="scientific">Croceibacterium soli</name>
    <dbReference type="NCBI Taxonomy" id="1739690"/>
    <lineage>
        <taxon>Bacteria</taxon>
        <taxon>Pseudomonadati</taxon>
        <taxon>Pseudomonadota</taxon>
        <taxon>Alphaproteobacteria</taxon>
        <taxon>Sphingomonadales</taxon>
        <taxon>Erythrobacteraceae</taxon>
        <taxon>Croceibacterium</taxon>
    </lineage>
</organism>
<comment type="caution">
    <text evidence="1">The sequence shown here is derived from an EMBL/GenBank/DDBJ whole genome shotgun (WGS) entry which is preliminary data.</text>
</comment>
<evidence type="ECO:0000313" key="1">
    <source>
        <dbReference type="EMBL" id="MXP42115.1"/>
    </source>
</evidence>
<protein>
    <submittedName>
        <fullName evidence="1">Uncharacterized protein</fullName>
    </submittedName>
</protein>
<gene>
    <name evidence="1" type="ORF">GRI75_10730</name>
</gene>
<sequence length="86" mass="9655">MDIQDFRRSFQSDAGNRAIRGADDCQMATAAEMMFFSGAPLAHVVAYREHLRLDGIARRNQQFSARLRRSRSTSHVPIMAGRMAAV</sequence>